<dbReference type="NCBIfam" id="TIGR01595">
    <property type="entry name" value="cas_CT1132"/>
    <property type="match status" value="1"/>
</dbReference>
<name>A0A968GHL6_9SPIO</name>
<dbReference type="InterPro" id="IPR013418">
    <property type="entry name" value="CRISPR-assoc_prot_Cas7/Csd2"/>
</dbReference>
<dbReference type="GO" id="GO:0043571">
    <property type="term" value="P:maintenance of CRISPR repeat elements"/>
    <property type="evidence" value="ECO:0007669"/>
    <property type="project" value="InterPro"/>
</dbReference>
<dbReference type="AlphaFoldDB" id="A0A968GHL6"/>
<protein>
    <submittedName>
        <fullName evidence="2">Type I-C CRISPR-associated protein Cas7/Csd2</fullName>
    </submittedName>
</protein>
<evidence type="ECO:0000313" key="3">
    <source>
        <dbReference type="Proteomes" id="UP000778951"/>
    </source>
</evidence>
<dbReference type="NCBIfam" id="TIGR02589">
    <property type="entry name" value="cas_Csd2"/>
    <property type="match status" value="1"/>
</dbReference>
<keyword evidence="3" id="KW-1185">Reference proteome</keyword>
<sequence length="316" mass="35554">MSNHLENRYDFVFYFDVENGNPNGDPDAGNLPRTDPETGYGFTTDVSIKRKIRNYVQLKYPLKDRVDEGKDFRIYVKEKGVLNLFHEEAYLHANSVSVKAVDNSAEGEDKKKDAKGNKRIGSEDQVDKARAWMCEQFYDVRTFGAVMSTGVNAGQVRGPVQLTFARSQEPIFANEVSITRMAVATEKEAEQQKGDNRTIGKKAFIPYGLYRAEGFISANLANQTGFDSDDLELLWEAILNMYEHDRSASRGKVSVRKLVVFKHDNKMGKAPAQTLFDLVQTKRVTSSDAPARAFSDYQITIAKENVPAGVELIERL</sequence>
<dbReference type="InterPro" id="IPR006482">
    <property type="entry name" value="Cas7_Csh2/Csh2"/>
</dbReference>
<proteinExistence type="predicted"/>
<comment type="caution">
    <text evidence="2">The sequence shown here is derived from an EMBL/GenBank/DDBJ whole genome shotgun (WGS) entry which is preliminary data.</text>
</comment>
<organism evidence="2 3">
    <name type="scientific">Entomospira culicis</name>
    <dbReference type="NCBI Taxonomy" id="2719989"/>
    <lineage>
        <taxon>Bacteria</taxon>
        <taxon>Pseudomonadati</taxon>
        <taxon>Spirochaetota</taxon>
        <taxon>Spirochaetia</taxon>
        <taxon>Spirochaetales</taxon>
        <taxon>Spirochaetaceae</taxon>
        <taxon>Entomospira</taxon>
    </lineage>
</organism>
<accession>A0A968GHL6</accession>
<gene>
    <name evidence="2" type="primary">cas7c</name>
    <name evidence="2" type="ORF">HCT48_02760</name>
</gene>
<evidence type="ECO:0000256" key="1">
    <source>
        <dbReference type="SAM" id="MobiDB-lite"/>
    </source>
</evidence>
<feature type="region of interest" description="Disordered" evidence="1">
    <location>
        <begin position="101"/>
        <end position="122"/>
    </location>
</feature>
<evidence type="ECO:0000313" key="2">
    <source>
        <dbReference type="EMBL" id="NIZ69134.1"/>
    </source>
</evidence>
<dbReference type="Proteomes" id="UP000778951">
    <property type="component" value="Unassembled WGS sequence"/>
</dbReference>
<feature type="compositionally biased region" description="Basic and acidic residues" evidence="1">
    <location>
        <begin position="107"/>
        <end position="122"/>
    </location>
</feature>
<dbReference type="RefSeq" id="WP_167695235.1">
    <property type="nucleotide sequence ID" value="NZ_CP118181.1"/>
</dbReference>
<dbReference type="Pfam" id="PF05107">
    <property type="entry name" value="Cas_Cas7"/>
    <property type="match status" value="1"/>
</dbReference>
<reference evidence="2" key="1">
    <citation type="submission" date="2020-03" db="EMBL/GenBank/DDBJ databases">
        <title>Spirochaetal bacteria isolated from arthropods constitute a novel genus Entomospira genus novum within the order Spirochaetales.</title>
        <authorList>
            <person name="Grana-Miraglia L."/>
            <person name="Sikutova S."/>
            <person name="Fingerle V."/>
            <person name="Sing A."/>
            <person name="Castillo-Ramirez S."/>
            <person name="Margos G."/>
            <person name="Rudolf I."/>
        </authorList>
    </citation>
    <scope>NUCLEOTIDE SEQUENCE</scope>
    <source>
        <strain evidence="2">BR149</strain>
    </source>
</reference>
<dbReference type="EMBL" id="JAATLM010000001">
    <property type="protein sequence ID" value="NIZ69134.1"/>
    <property type="molecule type" value="Genomic_DNA"/>
</dbReference>